<name>A0A8X8KAM8_ACIFI</name>
<comment type="caution">
    <text evidence="1">The sequence shown here is derived from an EMBL/GenBank/DDBJ whole genome shotgun (WGS) entry which is preliminary data.</text>
</comment>
<reference evidence="1" key="1">
    <citation type="journal article" date="2021" name="ISME J.">
        <title>Genomic evolution of the class Acidithiobacillia: deep-branching Proteobacteria living in extreme acidic conditions.</title>
        <authorList>
            <person name="Moya-Beltran A."/>
            <person name="Beard S."/>
            <person name="Rojas-Villalobos C."/>
            <person name="Issotta F."/>
            <person name="Gallardo Y."/>
            <person name="Ulloa R."/>
            <person name="Giaveno A."/>
            <person name="Degli Esposti M."/>
            <person name="Johnson D.B."/>
            <person name="Quatrini R."/>
        </authorList>
    </citation>
    <scope>NUCLEOTIDE SEQUENCE</scope>
    <source>
        <strain evidence="1">DSM 583</strain>
    </source>
</reference>
<protein>
    <submittedName>
        <fullName evidence="1">IS66 family transposase</fullName>
    </submittedName>
</protein>
<proteinExistence type="predicted"/>
<dbReference type="Proteomes" id="UP000887300">
    <property type="component" value="Unassembled WGS sequence"/>
</dbReference>
<dbReference type="EMBL" id="JABBHS010000341">
    <property type="protein sequence ID" value="MBU2723801.1"/>
    <property type="molecule type" value="Genomic_DNA"/>
</dbReference>
<gene>
    <name evidence="1" type="ORF">HF568_11455</name>
</gene>
<evidence type="ECO:0000313" key="1">
    <source>
        <dbReference type="EMBL" id="MBU2723801.1"/>
    </source>
</evidence>
<dbReference type="AlphaFoldDB" id="A0A8X8KAM8"/>
<evidence type="ECO:0000313" key="2">
    <source>
        <dbReference type="Proteomes" id="UP000887300"/>
    </source>
</evidence>
<sequence>MISAPQTPLPTSPDALRDLVLSLLQQQEEQEAERTRIIAQQQAAIALRDETIARLES</sequence>
<organism evidence="1 2">
    <name type="scientific">Acidithiobacillus ferridurans</name>
    <dbReference type="NCBI Taxonomy" id="1232575"/>
    <lineage>
        <taxon>Bacteria</taxon>
        <taxon>Pseudomonadati</taxon>
        <taxon>Pseudomonadota</taxon>
        <taxon>Acidithiobacillia</taxon>
        <taxon>Acidithiobacillales</taxon>
        <taxon>Acidithiobacillaceae</taxon>
        <taxon>Acidithiobacillus</taxon>
    </lineage>
</organism>
<accession>A0A8X8KAM8</accession>
<feature type="non-terminal residue" evidence="1">
    <location>
        <position position="57"/>
    </location>
</feature>